<comment type="caution">
    <text evidence="1">The sequence shown here is derived from an EMBL/GenBank/DDBJ whole genome shotgun (WGS) entry which is preliminary data.</text>
</comment>
<sequence length="125" mass="13831">MAQHFGVMAQNVIGYTSRLPLVSIDSTFNIGISDGLWLYPFFAPCESLRFGRILQYEQLETGTGSTFPRAPVSSRTIRRSLAEGHLGSRPPLRVLPLTPTHRRFHLVGCRPPNGSVDVAHEETGL</sequence>
<reference evidence="1" key="1">
    <citation type="submission" date="2020-08" db="EMBL/GenBank/DDBJ databases">
        <title>Multicomponent nature underlies the extraordinary mechanical properties of spider dragline silk.</title>
        <authorList>
            <person name="Kono N."/>
            <person name="Nakamura H."/>
            <person name="Mori M."/>
            <person name="Yoshida Y."/>
            <person name="Ohtoshi R."/>
            <person name="Malay A.D."/>
            <person name="Moran D.A.P."/>
            <person name="Tomita M."/>
            <person name="Numata K."/>
            <person name="Arakawa K."/>
        </authorList>
    </citation>
    <scope>NUCLEOTIDE SEQUENCE</scope>
</reference>
<evidence type="ECO:0000313" key="2">
    <source>
        <dbReference type="Proteomes" id="UP000887159"/>
    </source>
</evidence>
<protein>
    <submittedName>
        <fullName evidence="1">Uncharacterized protein</fullName>
    </submittedName>
</protein>
<keyword evidence="2" id="KW-1185">Reference proteome</keyword>
<organism evidence="1 2">
    <name type="scientific">Trichonephila clavipes</name>
    <name type="common">Golden silk orbweaver</name>
    <name type="synonym">Nephila clavipes</name>
    <dbReference type="NCBI Taxonomy" id="2585209"/>
    <lineage>
        <taxon>Eukaryota</taxon>
        <taxon>Metazoa</taxon>
        <taxon>Ecdysozoa</taxon>
        <taxon>Arthropoda</taxon>
        <taxon>Chelicerata</taxon>
        <taxon>Arachnida</taxon>
        <taxon>Araneae</taxon>
        <taxon>Araneomorphae</taxon>
        <taxon>Entelegynae</taxon>
        <taxon>Araneoidea</taxon>
        <taxon>Nephilidae</taxon>
        <taxon>Trichonephila</taxon>
    </lineage>
</organism>
<dbReference type="AlphaFoldDB" id="A0A8X6RRH3"/>
<accession>A0A8X6RRH3</accession>
<dbReference type="EMBL" id="BMAU01021197">
    <property type="protein sequence ID" value="GFX97414.1"/>
    <property type="molecule type" value="Genomic_DNA"/>
</dbReference>
<name>A0A8X6RRH3_TRICX</name>
<dbReference type="Proteomes" id="UP000887159">
    <property type="component" value="Unassembled WGS sequence"/>
</dbReference>
<proteinExistence type="predicted"/>
<evidence type="ECO:0000313" key="1">
    <source>
        <dbReference type="EMBL" id="GFX97414.1"/>
    </source>
</evidence>
<gene>
    <name evidence="1" type="ORF">TNCV_1077851</name>
</gene>